<gene>
    <name evidence="6" type="ORF">SAMN04487974_11141</name>
</gene>
<keyword evidence="4" id="KW-0472">Membrane</keyword>
<dbReference type="Pfam" id="PF02397">
    <property type="entry name" value="Bac_transf"/>
    <property type="match status" value="1"/>
</dbReference>
<feature type="transmembrane region" description="Helical" evidence="4">
    <location>
        <begin position="81"/>
        <end position="102"/>
    </location>
</feature>
<reference evidence="6 7" key="1">
    <citation type="submission" date="2016-10" db="EMBL/GenBank/DDBJ databases">
        <authorList>
            <person name="de Groot N.N."/>
        </authorList>
    </citation>
    <scope>NUCLEOTIDE SEQUENCE [LARGE SCALE GENOMIC DNA]</scope>
    <source>
        <strain evidence="6 7">CGMCC 1.10267</strain>
    </source>
</reference>
<dbReference type="Proteomes" id="UP000199495">
    <property type="component" value="Unassembled WGS sequence"/>
</dbReference>
<dbReference type="PANTHER" id="PTHR30576:SF0">
    <property type="entry name" value="UNDECAPRENYL-PHOSPHATE N-ACETYLGALACTOSAMINYL 1-PHOSPHATE TRANSFERASE-RELATED"/>
    <property type="match status" value="1"/>
</dbReference>
<evidence type="ECO:0000256" key="2">
    <source>
        <dbReference type="ARBA" id="ARBA00023169"/>
    </source>
</evidence>
<protein>
    <submittedName>
        <fullName evidence="6">Sugar transferase involved in LPS biosynthesis (Colanic, teichoic acid)</fullName>
    </submittedName>
</protein>
<name>A0A1G7XW98_9HYPH</name>
<feature type="compositionally biased region" description="Basic and acidic residues" evidence="3">
    <location>
        <begin position="1"/>
        <end position="14"/>
    </location>
</feature>
<evidence type="ECO:0000313" key="7">
    <source>
        <dbReference type="Proteomes" id="UP000199495"/>
    </source>
</evidence>
<keyword evidence="2" id="KW-0270">Exopolysaccharide synthesis</keyword>
<feature type="region of interest" description="Disordered" evidence="3">
    <location>
        <begin position="1"/>
        <end position="23"/>
    </location>
</feature>
<feature type="transmembrane region" description="Helical" evidence="4">
    <location>
        <begin position="136"/>
        <end position="154"/>
    </location>
</feature>
<feature type="transmembrane region" description="Helical" evidence="4">
    <location>
        <begin position="269"/>
        <end position="290"/>
    </location>
</feature>
<dbReference type="EMBL" id="FNCS01000011">
    <property type="protein sequence ID" value="SDG88468.1"/>
    <property type="molecule type" value="Genomic_DNA"/>
</dbReference>
<dbReference type="OrthoDB" id="9808602at2"/>
<dbReference type="GO" id="GO:0016780">
    <property type="term" value="F:phosphotransferase activity, for other substituted phosphate groups"/>
    <property type="evidence" value="ECO:0007669"/>
    <property type="project" value="TreeGrafter"/>
</dbReference>
<proteinExistence type="inferred from homology"/>
<evidence type="ECO:0000256" key="4">
    <source>
        <dbReference type="SAM" id="Phobius"/>
    </source>
</evidence>
<keyword evidence="7" id="KW-1185">Reference proteome</keyword>
<evidence type="ECO:0000256" key="3">
    <source>
        <dbReference type="SAM" id="MobiDB-lite"/>
    </source>
</evidence>
<keyword evidence="4" id="KW-0812">Transmembrane</keyword>
<dbReference type="GO" id="GO:0000271">
    <property type="term" value="P:polysaccharide biosynthetic process"/>
    <property type="evidence" value="ECO:0007669"/>
    <property type="project" value="UniProtKB-KW"/>
</dbReference>
<dbReference type="STRING" id="440168.SAMN04487974_11141"/>
<feature type="transmembrane region" description="Helical" evidence="4">
    <location>
        <begin position="109"/>
        <end position="130"/>
    </location>
</feature>
<organism evidence="6 7">
    <name type="scientific">Pelagibacterium luteolum</name>
    <dbReference type="NCBI Taxonomy" id="440168"/>
    <lineage>
        <taxon>Bacteria</taxon>
        <taxon>Pseudomonadati</taxon>
        <taxon>Pseudomonadota</taxon>
        <taxon>Alphaproteobacteria</taxon>
        <taxon>Hyphomicrobiales</taxon>
        <taxon>Devosiaceae</taxon>
        <taxon>Pelagibacterium</taxon>
    </lineage>
</organism>
<dbReference type="AlphaFoldDB" id="A0A1G7XW98"/>
<comment type="similarity">
    <text evidence="1">Belongs to the bacterial sugar transferase family.</text>
</comment>
<feature type="domain" description="Bacterial sugar transferase" evidence="5">
    <location>
        <begin position="265"/>
        <end position="443"/>
    </location>
</feature>
<evidence type="ECO:0000259" key="5">
    <source>
        <dbReference type="Pfam" id="PF02397"/>
    </source>
</evidence>
<dbReference type="RefSeq" id="WP_090597563.1">
    <property type="nucleotide sequence ID" value="NZ_FNCS01000011.1"/>
</dbReference>
<evidence type="ECO:0000256" key="1">
    <source>
        <dbReference type="ARBA" id="ARBA00006464"/>
    </source>
</evidence>
<feature type="transmembrane region" description="Helical" evidence="4">
    <location>
        <begin position="48"/>
        <end position="69"/>
    </location>
</feature>
<dbReference type="PANTHER" id="PTHR30576">
    <property type="entry name" value="COLANIC BIOSYNTHESIS UDP-GLUCOSE LIPID CARRIER TRANSFERASE"/>
    <property type="match status" value="1"/>
</dbReference>
<keyword evidence="6" id="KW-0808">Transferase</keyword>
<evidence type="ECO:0000313" key="6">
    <source>
        <dbReference type="EMBL" id="SDG88468.1"/>
    </source>
</evidence>
<accession>A0A1G7XW98</accession>
<dbReference type="InterPro" id="IPR003362">
    <property type="entry name" value="Bact_transf"/>
</dbReference>
<keyword evidence="4" id="KW-1133">Transmembrane helix</keyword>
<sequence>MTSKLKKAEREKTNSVRTRGRSARRRADLSDVLERGAGIRPHKFMADFGAMLPIALASGALQSTVYIAVLLQDGRNDWHNTVFVCTLLILGSIFGPATTAALRTREFPFTLSVLIAIFAFNIVIVVPSALRVPVSYTGFLAAAPIAVLFAIIAATRLRAKTGPVAILDFPGADQIDRRVEGTIIKRADVTDTEHLWSFNHLLIDPQTHYLPEWQTFLVGAQLRGIQIEPWFSYTESVTHKTDPKRFNIAHLAFTPSQILYVRLRRGLDLFLLVLAAPIILPLMAMIWAYIQVLDGSPSIFVQTRRGYLGQSFRMLKFRTMRRGTHGGATAKNDNRIIPGCGLLRKFRLDELPQSINILRGEMSWIGPRPVSLEVARACEVSEPTYTARYLVPPGISGWAQVKMGYAENFDAEIEKLAYDLYYLKRISLDLDLEITLRTFQTLFLRKGAQ</sequence>